<proteinExistence type="predicted"/>
<comment type="caution">
    <text evidence="1">The sequence shown here is derived from an EMBL/GenBank/DDBJ whole genome shotgun (WGS) entry which is preliminary data.</text>
</comment>
<dbReference type="EMBL" id="JANGAC010000017">
    <property type="protein sequence ID" value="MCQ4924940.1"/>
    <property type="molecule type" value="Genomic_DNA"/>
</dbReference>
<organism evidence="1 2">
    <name type="scientific">Tissierella carlieri</name>
    <dbReference type="NCBI Taxonomy" id="689904"/>
    <lineage>
        <taxon>Bacteria</taxon>
        <taxon>Bacillati</taxon>
        <taxon>Bacillota</taxon>
        <taxon>Tissierellia</taxon>
        <taxon>Tissierellales</taxon>
        <taxon>Tissierellaceae</taxon>
        <taxon>Tissierella</taxon>
    </lineage>
</organism>
<protein>
    <submittedName>
        <fullName evidence="1">Uncharacterized protein</fullName>
    </submittedName>
</protein>
<reference evidence="1 2" key="1">
    <citation type="submission" date="2022-06" db="EMBL/GenBank/DDBJ databases">
        <title>Isolation of gut microbiota from human fecal samples.</title>
        <authorList>
            <person name="Pamer E.G."/>
            <person name="Barat B."/>
            <person name="Waligurski E."/>
            <person name="Medina S."/>
            <person name="Paddock L."/>
            <person name="Mostad J."/>
        </authorList>
    </citation>
    <scope>NUCLEOTIDE SEQUENCE [LARGE SCALE GENOMIC DNA]</scope>
    <source>
        <strain evidence="1 2">DFI.7.95</strain>
    </source>
</reference>
<accession>A0ABT1SEP7</accession>
<dbReference type="RefSeq" id="WP_256312531.1">
    <property type="nucleotide sequence ID" value="NZ_JANGAC010000017.1"/>
</dbReference>
<gene>
    <name evidence="1" type="ORF">NE686_17705</name>
</gene>
<dbReference type="Proteomes" id="UP001524478">
    <property type="component" value="Unassembled WGS sequence"/>
</dbReference>
<sequence>MFKEILQKLSDVGYIVTTEYTCLVVRSRDRREEVDVISNFDKDRDSKLRKCYYRLISQ</sequence>
<name>A0ABT1SEP7_9FIRM</name>
<evidence type="ECO:0000313" key="2">
    <source>
        <dbReference type="Proteomes" id="UP001524478"/>
    </source>
</evidence>
<keyword evidence="2" id="KW-1185">Reference proteome</keyword>
<evidence type="ECO:0000313" key="1">
    <source>
        <dbReference type="EMBL" id="MCQ4924940.1"/>
    </source>
</evidence>